<evidence type="ECO:0000256" key="1">
    <source>
        <dbReference type="PROSITE-ProRule" id="PRU00339"/>
    </source>
</evidence>
<organism evidence="3 4">
    <name type="scientific">Chitinophaga filiformis</name>
    <name type="common">Myxococcus filiformis</name>
    <name type="synonym">Flexibacter filiformis</name>
    <dbReference type="NCBI Taxonomy" id="104663"/>
    <lineage>
        <taxon>Bacteria</taxon>
        <taxon>Pseudomonadati</taxon>
        <taxon>Bacteroidota</taxon>
        <taxon>Chitinophagia</taxon>
        <taxon>Chitinophagales</taxon>
        <taxon>Chitinophagaceae</taxon>
        <taxon>Chitinophaga</taxon>
    </lineage>
</organism>
<protein>
    <submittedName>
        <fullName evidence="3">Tetratricopeptide repeat-containing protein</fullName>
    </submittedName>
</protein>
<dbReference type="Pfam" id="PF13432">
    <property type="entry name" value="TPR_16"/>
    <property type="match status" value="5"/>
</dbReference>
<feature type="signal peptide" evidence="2">
    <location>
        <begin position="1"/>
        <end position="24"/>
    </location>
</feature>
<evidence type="ECO:0000256" key="2">
    <source>
        <dbReference type="SAM" id="SignalP"/>
    </source>
</evidence>
<dbReference type="Proteomes" id="UP000199045">
    <property type="component" value="Unassembled WGS sequence"/>
</dbReference>
<proteinExistence type="predicted"/>
<dbReference type="SMART" id="SM00028">
    <property type="entry name" value="TPR"/>
    <property type="match status" value="10"/>
</dbReference>
<dbReference type="AlphaFoldDB" id="A0A1G7RBE4"/>
<feature type="chain" id="PRO_5011695432" evidence="2">
    <location>
        <begin position="25"/>
        <end position="1023"/>
    </location>
</feature>
<dbReference type="PANTHER" id="PTHR12558">
    <property type="entry name" value="CELL DIVISION CYCLE 16,23,27"/>
    <property type="match status" value="1"/>
</dbReference>
<evidence type="ECO:0000313" key="4">
    <source>
        <dbReference type="Proteomes" id="UP000199045"/>
    </source>
</evidence>
<dbReference type="PROSITE" id="PS50005">
    <property type="entry name" value="TPR"/>
    <property type="match status" value="2"/>
</dbReference>
<dbReference type="STRING" id="104663.SAMN04488121_103402"/>
<dbReference type="OrthoDB" id="9814448at2"/>
<dbReference type="InterPro" id="IPR011990">
    <property type="entry name" value="TPR-like_helical_dom_sf"/>
</dbReference>
<dbReference type="EMBL" id="FNBN01000003">
    <property type="protein sequence ID" value="SDG08098.1"/>
    <property type="molecule type" value="Genomic_DNA"/>
</dbReference>
<reference evidence="3 4" key="1">
    <citation type="submission" date="2016-10" db="EMBL/GenBank/DDBJ databases">
        <authorList>
            <person name="de Groot N.N."/>
        </authorList>
    </citation>
    <scope>NUCLEOTIDE SEQUENCE [LARGE SCALE GENOMIC DNA]</scope>
    <source>
        <strain evidence="3 4">DSM 527</strain>
    </source>
</reference>
<dbReference type="Gene3D" id="1.25.40.10">
    <property type="entry name" value="Tetratricopeptide repeat domain"/>
    <property type="match status" value="7"/>
</dbReference>
<keyword evidence="1" id="KW-0802">TPR repeat</keyword>
<dbReference type="PANTHER" id="PTHR12558:SF13">
    <property type="entry name" value="CELL DIVISION CYCLE PROTEIN 27 HOMOLOG"/>
    <property type="match status" value="1"/>
</dbReference>
<evidence type="ECO:0000313" key="3">
    <source>
        <dbReference type="EMBL" id="SDG08098.1"/>
    </source>
</evidence>
<dbReference type="InterPro" id="IPR019734">
    <property type="entry name" value="TPR_rpt"/>
</dbReference>
<sequence>MQFIRKFLVPGHLYLFLVSFCILAAPVSKAQQTRVYTEPDKVFKDAQQLFQQEKYAVAMQLFRQTIDNISYFQETSRSLVKTDAQYYYTVCALKLGQANAEKLALDFLAFYNNSAREQLVSYQLAKYYFHQNKLKEAIPLYEKADIENLSNSEIAEAKFELAYCYFNVKDFQKAQPLFGSIKEVPGKYYLPANYYYGFIAYYNRQYNEALTSFQRVVNDPKYSTIVPYYIAEIYYFQNKKDQLISYAEPLLKKGGLYYEAELKQLLGQAYFERKDYQKALPYLQEFQDNAEEVRKEDIYQLSYSYYQTGNYNKAINGFKQLSSEQDSLGQNSMYLLGDCYLRTNQKANARNAFAFCARNSANAQQQEISKFNYGKLSYELGYQDAAITELTSFVSSYPQSAYNKEAREILVNLFLNTNNYNDALTIIEAMPDKSPTVLKAYQKVAYGRATELINDQQLAEADRLLDISLKNPYDKNLTQLAHFWKAEIAMRQNKTDAAIGHLNAYLTGGVPASGEANAQTASYNMGYSLLKKEDYTRALQHFEAAQRTTGPNASRIIADAALRSADCYYMLKDYGKAMAMYDKIIANNQAGSDYATYQKSIILGIQGKTNEKVALLKQLGSKYPSSGFGNDADLEIANTYLAEEKYNEAIPYLENVLQKQPNGPNAPRALLKLGLCYFNKDNDDKAISYYRQVVEKYPNSPEANEALAAVKDIYVNQGKTDAYIALLRSTGQSISASAEDSLSYSAAETKFSNGDCAGATIAFNSYLQRFPNGAFVLPANFYKSECAYNNKDYTGALPGYEFVLTKNNSLYAERAALQAANINFYQVKNYEKARTYYLQLQDLSTTKENTFAATRGLLRSNYFLKHWDEVNSYAEILLSSSNISTDDQIIGHAYLGRAEQEQGNYDEAIKEYKIAAGLTKSEIGAEARYNLAYCLLQKNDLAGAEKAGFDVIKNTPGYEVWVAKAYILLGDVYTRQKDYFNAKATFQSIAENCPIPELKQEAKDKLAKVEAEEKAASKIKSNK</sequence>
<name>A0A1G7RBE4_CHIFI</name>
<accession>A0A1G7RBE4</accession>
<feature type="repeat" description="TPR" evidence="1">
    <location>
        <begin position="630"/>
        <end position="663"/>
    </location>
</feature>
<dbReference type="RefSeq" id="WP_089832918.1">
    <property type="nucleotide sequence ID" value="NZ_FNBN01000003.1"/>
</dbReference>
<dbReference type="SUPFAM" id="SSF48452">
    <property type="entry name" value="TPR-like"/>
    <property type="match status" value="5"/>
</dbReference>
<keyword evidence="2" id="KW-0732">Signal</keyword>
<feature type="repeat" description="TPR" evidence="1">
    <location>
        <begin position="667"/>
        <end position="700"/>
    </location>
</feature>
<gene>
    <name evidence="3" type="ORF">SAMN04488121_103402</name>
</gene>
<dbReference type="Pfam" id="PF13174">
    <property type="entry name" value="TPR_6"/>
    <property type="match status" value="1"/>
</dbReference>